<reference evidence="3" key="4">
    <citation type="submission" date="2017-01" db="UniProtKB">
        <authorList>
            <consortium name="EnsemblFungi"/>
        </authorList>
    </citation>
    <scope>IDENTIFICATION</scope>
    <source>
        <strain evidence="3">PH-1 / ATCC MYA-4620 / FGSC 9075 / NRRL 31084</strain>
    </source>
</reference>
<dbReference type="RefSeq" id="XP_011315588.1">
    <property type="nucleotide sequence ID" value="XM_011317286.1"/>
</dbReference>
<accession>A0A098CYZ3</accession>
<proteinExistence type="predicted"/>
<evidence type="ECO:0000313" key="2">
    <source>
        <dbReference type="EMBL" id="CEF71828.1"/>
    </source>
</evidence>
<dbReference type="EMBL" id="HG970332">
    <property type="protein sequence ID" value="CEF71828.1"/>
    <property type="molecule type" value="Genomic_DNA"/>
</dbReference>
<gene>
    <name evidence="2" type="ORF">FGRAMPH1_01T00057</name>
</gene>
<accession>I1S479</accession>
<dbReference type="VEuPathDB" id="FungiDB:FGRAMPH1_01G00057"/>
<dbReference type="AlphaFoldDB" id="I1S479"/>
<keyword evidence="1" id="KW-1133">Transmembrane helix</keyword>
<reference evidence="2 4" key="3">
    <citation type="journal article" date="2015" name="BMC Genomics">
        <title>The completed genome sequence of the pathogenic ascomycete fungus Fusarium graminearum.</title>
        <authorList>
            <person name="King R."/>
            <person name="Urban M."/>
            <person name="Hammond-Kosack M.C."/>
            <person name="Hassani-Pak K."/>
            <person name="Hammond-Kosack K.E."/>
        </authorList>
    </citation>
    <scope>NUCLEOTIDE SEQUENCE [LARGE SCALE GENOMIC DNA]</scope>
    <source>
        <strain evidence="4">ATCC MYA-4620 / CBS 123657 / FGSC 9075 / NRRL 31084 / PH-1</strain>
        <strain evidence="2">PH-1</strain>
    </source>
</reference>
<protein>
    <submittedName>
        <fullName evidence="2">Chromosome 1, complete genome</fullName>
    </submittedName>
</protein>
<name>I1S479_GIBZE</name>
<dbReference type="HOGENOM" id="CLU_2197217_0_0_1"/>
<dbReference type="InParanoid" id="I1S479"/>
<reference evidence="3 4" key="1">
    <citation type="journal article" date="2007" name="Science">
        <title>The Fusarium graminearum genome reveals a link between localized polymorphism and pathogen specialization.</title>
        <authorList>
            <person name="Cuomo C.A."/>
            <person name="Gueldener U."/>
            <person name="Xu J.-R."/>
            <person name="Trail F."/>
            <person name="Turgeon B.G."/>
            <person name="Di Pietro A."/>
            <person name="Walton J.D."/>
            <person name="Ma L.-J."/>
            <person name="Baker S.E."/>
            <person name="Rep M."/>
            <person name="Adam G."/>
            <person name="Antoniw J."/>
            <person name="Baldwin T."/>
            <person name="Calvo S.E."/>
            <person name="Chang Y.-L."/>
            <person name="DeCaprio D."/>
            <person name="Gale L.R."/>
            <person name="Gnerre S."/>
            <person name="Goswami R.S."/>
            <person name="Hammond-Kosack K."/>
            <person name="Harris L.J."/>
            <person name="Hilburn K."/>
            <person name="Kennell J.C."/>
            <person name="Kroken S."/>
            <person name="Magnuson J.K."/>
            <person name="Mannhaupt G."/>
            <person name="Mauceli E.W."/>
            <person name="Mewes H.-W."/>
            <person name="Mitterbauer R."/>
            <person name="Muehlbauer G."/>
            <person name="Muensterkoetter M."/>
            <person name="Nelson D."/>
            <person name="O'Donnell K."/>
            <person name="Ouellet T."/>
            <person name="Qi W."/>
            <person name="Quesneville H."/>
            <person name="Roncero M.I.G."/>
            <person name="Seong K.-Y."/>
            <person name="Tetko I.V."/>
            <person name="Urban M."/>
            <person name="Waalwijk C."/>
            <person name="Ward T.J."/>
            <person name="Yao J."/>
            <person name="Birren B.W."/>
            <person name="Kistler H.C."/>
        </authorList>
    </citation>
    <scope>NUCLEOTIDE SEQUENCE [LARGE SCALE GENOMIC DNA]</scope>
    <source>
        <strain evidence="4">ATCC MYA-4620 / CBS 123657 / FGSC 9075 / NRRL 31084 / PH-1</strain>
        <strain evidence="3">PH-1 / ATCC MYA-4620 / FGSC 9075 / NRRL 31084</strain>
    </source>
</reference>
<keyword evidence="4" id="KW-1185">Reference proteome</keyword>
<evidence type="ECO:0000256" key="1">
    <source>
        <dbReference type="SAM" id="Phobius"/>
    </source>
</evidence>
<reference evidence="3 4" key="2">
    <citation type="journal article" date="2010" name="Nature">
        <title>Comparative genomics reveals mobile pathogenicity chromosomes in Fusarium.</title>
        <authorList>
            <person name="Ma L.J."/>
            <person name="van der Does H.C."/>
            <person name="Borkovich K.A."/>
            <person name="Coleman J.J."/>
            <person name="Daboussi M.J."/>
            <person name="Di Pietro A."/>
            <person name="Dufresne M."/>
            <person name="Freitag M."/>
            <person name="Grabherr M."/>
            <person name="Henrissat B."/>
            <person name="Houterman P.M."/>
            <person name="Kang S."/>
            <person name="Shim W.B."/>
            <person name="Woloshuk C."/>
            <person name="Xie X."/>
            <person name="Xu J.R."/>
            <person name="Antoniw J."/>
            <person name="Baker S.E."/>
            <person name="Bluhm B.H."/>
            <person name="Breakspear A."/>
            <person name="Brown D.W."/>
            <person name="Butchko R.A."/>
            <person name="Chapman S."/>
            <person name="Coulson R."/>
            <person name="Coutinho P.M."/>
            <person name="Danchin E.G."/>
            <person name="Diener A."/>
            <person name="Gale L.R."/>
            <person name="Gardiner D.M."/>
            <person name="Goff S."/>
            <person name="Hammond-Kosack K.E."/>
            <person name="Hilburn K."/>
            <person name="Hua-Van A."/>
            <person name="Jonkers W."/>
            <person name="Kazan K."/>
            <person name="Kodira C.D."/>
            <person name="Koehrsen M."/>
            <person name="Kumar L."/>
            <person name="Lee Y.H."/>
            <person name="Li L."/>
            <person name="Manners J.M."/>
            <person name="Miranda-Saavedra D."/>
            <person name="Mukherjee M."/>
            <person name="Park G."/>
            <person name="Park J."/>
            <person name="Park S.Y."/>
            <person name="Proctor R.H."/>
            <person name="Regev A."/>
            <person name="Ruiz-Roldan M.C."/>
            <person name="Sain D."/>
            <person name="Sakthikumar S."/>
            <person name="Sykes S."/>
            <person name="Schwartz D.C."/>
            <person name="Turgeon B.G."/>
            <person name="Wapinski I."/>
            <person name="Yoder O."/>
            <person name="Young S."/>
            <person name="Zeng Q."/>
            <person name="Zhou S."/>
            <person name="Galagan J."/>
            <person name="Cuomo C.A."/>
            <person name="Kistler H.C."/>
            <person name="Rep M."/>
        </authorList>
    </citation>
    <scope>GENOME REANNOTATION</scope>
    <source>
        <strain evidence="4">ATCC MYA-4620 / CBS 123657 / FGSC 9075 / NRRL 31084 / PH-1</strain>
        <strain evidence="3">PH-1 / ATCC MYA-4620 / FGSC 9075 / NRRL 31084</strain>
    </source>
</reference>
<evidence type="ECO:0000313" key="4">
    <source>
        <dbReference type="Proteomes" id="UP000070720"/>
    </source>
</evidence>
<dbReference type="EnsemblFungi" id="CEF71828">
    <property type="protein sequence ID" value="CEF71828"/>
    <property type="gene ID" value="FGRRES_11646"/>
</dbReference>
<evidence type="ECO:0000313" key="3">
    <source>
        <dbReference type="EnsemblFungi" id="CEF71828"/>
    </source>
</evidence>
<dbReference type="KEGG" id="fgr:FGSG_11646"/>
<keyword evidence="1" id="KW-0472">Membrane</keyword>
<dbReference type="Proteomes" id="UP000070720">
    <property type="component" value="Chromosome 1"/>
</dbReference>
<sequence>MGLVDMDSYLHPKLAELATDPQAMKCMTSRRVSWNEPMVGCQEDHIFLGIIGNMMSMLGAYFTSDIILKIIMEKNQMYCICQLWNSQPVNRKFHYLCLLKAWDYGDRQ</sequence>
<feature type="transmembrane region" description="Helical" evidence="1">
    <location>
        <begin position="46"/>
        <end position="68"/>
    </location>
</feature>
<keyword evidence="1" id="KW-0812">Transmembrane</keyword>
<organism evidence="2 4">
    <name type="scientific">Gibberella zeae (strain ATCC MYA-4620 / CBS 123657 / FGSC 9075 / NRRL 31084 / PH-1)</name>
    <name type="common">Wheat head blight fungus</name>
    <name type="synonym">Fusarium graminearum</name>
    <dbReference type="NCBI Taxonomy" id="229533"/>
    <lineage>
        <taxon>Eukaryota</taxon>
        <taxon>Fungi</taxon>
        <taxon>Dikarya</taxon>
        <taxon>Ascomycota</taxon>
        <taxon>Pezizomycotina</taxon>
        <taxon>Sordariomycetes</taxon>
        <taxon>Hypocreomycetidae</taxon>
        <taxon>Hypocreales</taxon>
        <taxon>Nectriaceae</taxon>
        <taxon>Fusarium</taxon>
    </lineage>
</organism>